<reference evidence="11 12" key="1">
    <citation type="submission" date="2017-04" db="EMBL/GenBank/DDBJ databases">
        <title>Complete genome sequence of the Campylobacter cuniculorum type strain LMG24588.</title>
        <authorList>
            <person name="Miller W.G."/>
            <person name="Yee E."/>
            <person name="Revez J."/>
            <person name="Bono J.L."/>
            <person name="Rossi M."/>
        </authorList>
    </citation>
    <scope>NUCLEOTIDE SEQUENCE [LARGE SCALE GENOMIC DNA]</scope>
    <source>
        <strain evidence="11 12">LMG 24588</strain>
    </source>
</reference>
<dbReference type="EMBL" id="CP020867">
    <property type="protein sequence ID" value="ARJ57405.1"/>
    <property type="molecule type" value="Genomic_DNA"/>
</dbReference>
<evidence type="ECO:0000256" key="7">
    <source>
        <dbReference type="ARBA" id="ARBA00022840"/>
    </source>
</evidence>
<comment type="similarity">
    <text evidence="9">Belongs to the acetylglutamate kinase family. ArgB subfamily.</text>
</comment>
<comment type="pathway">
    <text evidence="1 9">Amino-acid biosynthesis; L-arginine biosynthesis; N(2)-acetyl-L-ornithine from L-glutamate: step 2/4.</text>
</comment>
<evidence type="ECO:0000256" key="3">
    <source>
        <dbReference type="ARBA" id="ARBA00022605"/>
    </source>
</evidence>
<keyword evidence="9" id="KW-0963">Cytoplasm</keyword>
<evidence type="ECO:0000256" key="5">
    <source>
        <dbReference type="ARBA" id="ARBA00022741"/>
    </source>
</evidence>
<comment type="subcellular location">
    <subcellularLocation>
        <location evidence="9">Cytoplasm</location>
    </subcellularLocation>
</comment>
<dbReference type="FunFam" id="3.40.1160.10:FF:000004">
    <property type="entry name" value="Acetylglutamate kinase"/>
    <property type="match status" value="1"/>
</dbReference>
<dbReference type="STRING" id="1121267.CCUN_1841"/>
<keyword evidence="6 9" id="KW-0418">Kinase</keyword>
<evidence type="ECO:0000256" key="9">
    <source>
        <dbReference type="HAMAP-Rule" id="MF_00082"/>
    </source>
</evidence>
<keyword evidence="7 9" id="KW-0067">ATP-binding</keyword>
<dbReference type="Pfam" id="PF00696">
    <property type="entry name" value="AA_kinase"/>
    <property type="match status" value="1"/>
</dbReference>
<accession>A0A1W6BZC4</accession>
<dbReference type="GO" id="GO:0005524">
    <property type="term" value="F:ATP binding"/>
    <property type="evidence" value="ECO:0007669"/>
    <property type="project" value="UniProtKB-UniRule"/>
</dbReference>
<dbReference type="InterPro" id="IPR004662">
    <property type="entry name" value="AcgluKinase_fam"/>
</dbReference>
<dbReference type="PANTHER" id="PTHR23342:SF0">
    <property type="entry name" value="N-ACETYLGLUTAMATE SYNTHASE, MITOCHONDRIAL"/>
    <property type="match status" value="1"/>
</dbReference>
<dbReference type="PANTHER" id="PTHR23342">
    <property type="entry name" value="N-ACETYLGLUTAMATE SYNTHASE"/>
    <property type="match status" value="1"/>
</dbReference>
<keyword evidence="2 9" id="KW-0055">Arginine biosynthesis</keyword>
<dbReference type="NCBIfam" id="TIGR00761">
    <property type="entry name" value="argB"/>
    <property type="match status" value="1"/>
</dbReference>
<dbReference type="UniPathway" id="UPA00068">
    <property type="reaction ID" value="UER00107"/>
</dbReference>
<dbReference type="GO" id="GO:0042450">
    <property type="term" value="P:L-arginine biosynthetic process via ornithine"/>
    <property type="evidence" value="ECO:0007669"/>
    <property type="project" value="UniProtKB-UniRule"/>
</dbReference>
<dbReference type="GO" id="GO:0003991">
    <property type="term" value="F:acetylglutamate kinase activity"/>
    <property type="evidence" value="ECO:0007669"/>
    <property type="project" value="UniProtKB-UniRule"/>
</dbReference>
<dbReference type="GO" id="GO:0005737">
    <property type="term" value="C:cytoplasm"/>
    <property type="evidence" value="ECO:0007669"/>
    <property type="project" value="UniProtKB-SubCell"/>
</dbReference>
<dbReference type="PRINTS" id="PR00474">
    <property type="entry name" value="GLU5KINASE"/>
</dbReference>
<dbReference type="PIRSF" id="PIRSF000728">
    <property type="entry name" value="NAGK"/>
    <property type="match status" value="1"/>
</dbReference>
<sequence>MKQYLEKAHVLIEALPYIRKFSSKIILIKYGGSAMENEELKHCVMQDIALLKLVGLKPIIVHGGGKDISKLCEKLSLKSEFKNGLRVSDKATTEVAEMVLNRINKTLVQNLQSLGVKAIGICGKDGLLLKCSQRDANLGFVGKIEQVNVEILEELLEKDFLPIIAPIGMDESLNTYNINADDVACELAKALKTEKLVFLSDIEGLYEDYKDKNTLISKLSIKRAKMLLDNIEGGMLVKLKSCIDACEHGVKKVHILDGRVKHSLLLEFFTDEGIGTLITKEEYQ</sequence>
<proteinExistence type="inferred from homology"/>
<feature type="domain" description="Aspartate/glutamate/uridylate kinase" evidence="10">
    <location>
        <begin position="24"/>
        <end position="257"/>
    </location>
</feature>
<evidence type="ECO:0000313" key="12">
    <source>
        <dbReference type="Proteomes" id="UP000192902"/>
    </source>
</evidence>
<dbReference type="RefSeq" id="WP_027305822.1">
    <property type="nucleotide sequence ID" value="NZ_CP020867.1"/>
</dbReference>
<dbReference type="KEGG" id="ccun:CCUN_1841"/>
<dbReference type="AlphaFoldDB" id="A0A1W6BZC4"/>
<gene>
    <name evidence="9 11" type="primary">argB</name>
    <name evidence="11" type="ORF">CCUN_1841</name>
</gene>
<dbReference type="HAMAP" id="MF_00082">
    <property type="entry name" value="ArgB"/>
    <property type="match status" value="1"/>
</dbReference>
<dbReference type="InterPro" id="IPR037528">
    <property type="entry name" value="ArgB"/>
</dbReference>
<dbReference type="EC" id="2.7.2.8" evidence="9"/>
<feature type="site" description="Transition state stabilizer" evidence="9">
    <location>
        <position position="29"/>
    </location>
</feature>
<keyword evidence="5 9" id="KW-0547">Nucleotide-binding</keyword>
<feature type="site" description="Transition state stabilizer" evidence="9">
    <location>
        <position position="238"/>
    </location>
</feature>
<dbReference type="CDD" id="cd04250">
    <property type="entry name" value="AAK_NAGK-C"/>
    <property type="match status" value="1"/>
</dbReference>
<protein>
    <recommendedName>
        <fullName evidence="9">Acetylglutamate kinase</fullName>
        <ecNumber evidence="9">2.7.2.8</ecNumber>
    </recommendedName>
    <alternativeName>
        <fullName evidence="9">N-acetyl-L-glutamate 5-phosphotransferase</fullName>
    </alternativeName>
    <alternativeName>
        <fullName evidence="9">NAG kinase</fullName>
        <shortName evidence="9">NAGK</shortName>
    </alternativeName>
</protein>
<evidence type="ECO:0000256" key="8">
    <source>
        <dbReference type="ARBA" id="ARBA00048141"/>
    </source>
</evidence>
<keyword evidence="3 9" id="KW-0028">Amino-acid biosynthesis</keyword>
<organism evidence="11 12">
    <name type="scientific">Campylobacter cuniculorum DSM 23162 = LMG 24588</name>
    <dbReference type="NCBI Taxonomy" id="1121267"/>
    <lineage>
        <taxon>Bacteria</taxon>
        <taxon>Pseudomonadati</taxon>
        <taxon>Campylobacterota</taxon>
        <taxon>Epsilonproteobacteria</taxon>
        <taxon>Campylobacterales</taxon>
        <taxon>Campylobacteraceae</taxon>
        <taxon>Campylobacter</taxon>
    </lineage>
</organism>
<evidence type="ECO:0000313" key="11">
    <source>
        <dbReference type="EMBL" id="ARJ57405.1"/>
    </source>
</evidence>
<evidence type="ECO:0000256" key="4">
    <source>
        <dbReference type="ARBA" id="ARBA00022679"/>
    </source>
</evidence>
<feature type="binding site" evidence="9">
    <location>
        <begin position="64"/>
        <end position="65"/>
    </location>
    <ligand>
        <name>substrate</name>
    </ligand>
</feature>
<dbReference type="InterPro" id="IPR036393">
    <property type="entry name" value="AceGlu_kinase-like_sf"/>
</dbReference>
<dbReference type="SUPFAM" id="SSF53633">
    <property type="entry name" value="Carbamate kinase-like"/>
    <property type="match status" value="1"/>
</dbReference>
<feature type="binding site" evidence="9">
    <location>
        <position position="177"/>
    </location>
    <ligand>
        <name>substrate</name>
    </ligand>
</feature>
<evidence type="ECO:0000256" key="2">
    <source>
        <dbReference type="ARBA" id="ARBA00022571"/>
    </source>
</evidence>
<dbReference type="Proteomes" id="UP000192902">
    <property type="component" value="Chromosome"/>
</dbReference>
<comment type="function">
    <text evidence="9">Catalyzes the ATP-dependent phosphorylation of N-acetyl-L-glutamate.</text>
</comment>
<dbReference type="eggNOG" id="COG0548">
    <property type="taxonomic scope" value="Bacteria"/>
</dbReference>
<dbReference type="InterPro" id="IPR001057">
    <property type="entry name" value="Glu/AcGlu_kinase"/>
</dbReference>
<dbReference type="InterPro" id="IPR001048">
    <property type="entry name" value="Asp/Glu/Uridylate_kinase"/>
</dbReference>
<evidence type="ECO:0000256" key="1">
    <source>
        <dbReference type="ARBA" id="ARBA00004828"/>
    </source>
</evidence>
<feature type="binding site" evidence="9">
    <location>
        <position position="86"/>
    </location>
    <ligand>
        <name>substrate</name>
    </ligand>
</feature>
<evidence type="ECO:0000259" key="10">
    <source>
        <dbReference type="Pfam" id="PF00696"/>
    </source>
</evidence>
<name>A0A1W6BZC4_9BACT</name>
<dbReference type="Gene3D" id="3.40.1160.10">
    <property type="entry name" value="Acetylglutamate kinase-like"/>
    <property type="match status" value="1"/>
</dbReference>
<comment type="catalytic activity">
    <reaction evidence="8 9">
        <text>N-acetyl-L-glutamate + ATP = N-acetyl-L-glutamyl 5-phosphate + ADP</text>
        <dbReference type="Rhea" id="RHEA:14629"/>
        <dbReference type="ChEBI" id="CHEBI:30616"/>
        <dbReference type="ChEBI" id="CHEBI:44337"/>
        <dbReference type="ChEBI" id="CHEBI:57936"/>
        <dbReference type="ChEBI" id="CHEBI:456216"/>
        <dbReference type="EC" id="2.7.2.8"/>
    </reaction>
</comment>
<keyword evidence="4 9" id="KW-0808">Transferase</keyword>
<dbReference type="InterPro" id="IPR041727">
    <property type="entry name" value="NAGK-C"/>
</dbReference>
<dbReference type="OrthoDB" id="9803155at2"/>
<evidence type="ECO:0000256" key="6">
    <source>
        <dbReference type="ARBA" id="ARBA00022777"/>
    </source>
</evidence>